<evidence type="ECO:0000313" key="5">
    <source>
        <dbReference type="Proteomes" id="UP001189429"/>
    </source>
</evidence>
<evidence type="ECO:0000256" key="1">
    <source>
        <dbReference type="PROSITE-ProRule" id="PRU00176"/>
    </source>
</evidence>
<dbReference type="InterPro" id="IPR000504">
    <property type="entry name" value="RRM_dom"/>
</dbReference>
<dbReference type="Gene3D" id="3.30.70.330">
    <property type="match status" value="1"/>
</dbReference>
<feature type="region of interest" description="Disordered" evidence="2">
    <location>
        <begin position="78"/>
        <end position="108"/>
    </location>
</feature>
<sequence>MGEDELQAIFERYAQVERVWLQRHRSEKHHKQHRGFGYVVFRDSGAADRLLGESFSRFLEPGGGVRLEVKRALSSREIQSGVPWSPETDGSLNDLSGVPSPSPEPAEQRRLAWGGDRGLAPYQQHLVVAQVPAFPPSREEALMRTPPQARRAFHAADSGGDAGTPQVFFSPFPTPTYQQQLAPVVQEPARPDTLLALYAAPFGGARALESALRAAMPESYED</sequence>
<comment type="caution">
    <text evidence="4">The sequence shown here is derived from an EMBL/GenBank/DDBJ whole genome shotgun (WGS) entry which is preliminary data.</text>
</comment>
<gene>
    <name evidence="4" type="ORF">PCOR1329_LOCUS30717</name>
</gene>
<dbReference type="Pfam" id="PF00076">
    <property type="entry name" value="RRM_1"/>
    <property type="match status" value="1"/>
</dbReference>
<dbReference type="PROSITE" id="PS50102">
    <property type="entry name" value="RRM"/>
    <property type="match status" value="1"/>
</dbReference>
<keyword evidence="5" id="KW-1185">Reference proteome</keyword>
<evidence type="ECO:0000259" key="3">
    <source>
        <dbReference type="PROSITE" id="PS50102"/>
    </source>
</evidence>
<feature type="domain" description="RRM" evidence="3">
    <location>
        <begin position="1"/>
        <end position="74"/>
    </location>
</feature>
<dbReference type="Proteomes" id="UP001189429">
    <property type="component" value="Unassembled WGS sequence"/>
</dbReference>
<organism evidence="4 5">
    <name type="scientific">Prorocentrum cordatum</name>
    <dbReference type="NCBI Taxonomy" id="2364126"/>
    <lineage>
        <taxon>Eukaryota</taxon>
        <taxon>Sar</taxon>
        <taxon>Alveolata</taxon>
        <taxon>Dinophyceae</taxon>
        <taxon>Prorocentrales</taxon>
        <taxon>Prorocentraceae</taxon>
        <taxon>Prorocentrum</taxon>
    </lineage>
</organism>
<evidence type="ECO:0000256" key="2">
    <source>
        <dbReference type="SAM" id="MobiDB-lite"/>
    </source>
</evidence>
<name>A0ABN9SM11_9DINO</name>
<dbReference type="SUPFAM" id="SSF54928">
    <property type="entry name" value="RNA-binding domain, RBD"/>
    <property type="match status" value="1"/>
</dbReference>
<reference evidence="4" key="1">
    <citation type="submission" date="2023-10" db="EMBL/GenBank/DDBJ databases">
        <authorList>
            <person name="Chen Y."/>
            <person name="Shah S."/>
            <person name="Dougan E. K."/>
            <person name="Thang M."/>
            <person name="Chan C."/>
        </authorList>
    </citation>
    <scope>NUCLEOTIDE SEQUENCE [LARGE SCALE GENOMIC DNA]</scope>
</reference>
<dbReference type="InterPro" id="IPR035979">
    <property type="entry name" value="RBD_domain_sf"/>
</dbReference>
<keyword evidence="1" id="KW-0694">RNA-binding</keyword>
<proteinExistence type="predicted"/>
<dbReference type="InterPro" id="IPR012677">
    <property type="entry name" value="Nucleotide-bd_a/b_plait_sf"/>
</dbReference>
<protein>
    <recommendedName>
        <fullName evidence="3">RRM domain-containing protein</fullName>
    </recommendedName>
</protein>
<accession>A0ABN9SM11</accession>
<dbReference type="EMBL" id="CAUYUJ010011891">
    <property type="protein sequence ID" value="CAK0832835.1"/>
    <property type="molecule type" value="Genomic_DNA"/>
</dbReference>
<evidence type="ECO:0000313" key="4">
    <source>
        <dbReference type="EMBL" id="CAK0832835.1"/>
    </source>
</evidence>